<reference evidence="1" key="1">
    <citation type="submission" date="2014-11" db="EMBL/GenBank/DDBJ databases">
        <authorList>
            <person name="Amaro Gonzalez C."/>
        </authorList>
    </citation>
    <scope>NUCLEOTIDE SEQUENCE</scope>
</reference>
<evidence type="ECO:0000313" key="1">
    <source>
        <dbReference type="EMBL" id="JAH95531.1"/>
    </source>
</evidence>
<sequence length="58" mass="6517">MQMQSRVSQLEFRHSEQIYEVETNSSPLAGANVVLGWQGLVGSVSYRYFTSSSVKTVF</sequence>
<name>A0A0E9WZ93_ANGAN</name>
<dbReference type="EMBL" id="GBXM01013046">
    <property type="protein sequence ID" value="JAH95531.1"/>
    <property type="molecule type" value="Transcribed_RNA"/>
</dbReference>
<protein>
    <submittedName>
        <fullName evidence="1">Uncharacterized protein</fullName>
    </submittedName>
</protein>
<accession>A0A0E9WZ93</accession>
<organism evidence="1">
    <name type="scientific">Anguilla anguilla</name>
    <name type="common">European freshwater eel</name>
    <name type="synonym">Muraena anguilla</name>
    <dbReference type="NCBI Taxonomy" id="7936"/>
    <lineage>
        <taxon>Eukaryota</taxon>
        <taxon>Metazoa</taxon>
        <taxon>Chordata</taxon>
        <taxon>Craniata</taxon>
        <taxon>Vertebrata</taxon>
        <taxon>Euteleostomi</taxon>
        <taxon>Actinopterygii</taxon>
        <taxon>Neopterygii</taxon>
        <taxon>Teleostei</taxon>
        <taxon>Anguilliformes</taxon>
        <taxon>Anguillidae</taxon>
        <taxon>Anguilla</taxon>
    </lineage>
</organism>
<proteinExistence type="predicted"/>
<dbReference type="AlphaFoldDB" id="A0A0E9WZ93"/>
<reference evidence="1" key="2">
    <citation type="journal article" date="2015" name="Fish Shellfish Immunol.">
        <title>Early steps in the European eel (Anguilla anguilla)-Vibrio vulnificus interaction in the gills: Role of the RtxA13 toxin.</title>
        <authorList>
            <person name="Callol A."/>
            <person name="Pajuelo D."/>
            <person name="Ebbesson L."/>
            <person name="Teles M."/>
            <person name="MacKenzie S."/>
            <person name="Amaro C."/>
        </authorList>
    </citation>
    <scope>NUCLEOTIDE SEQUENCE</scope>
</reference>